<sequence>MTTWKPEEIRKQTDTSKGAGIFAFPTCSHRVAITNSNPSLDFHSLHPPPCRSSQPDVICKLAYDDASSGRASLLKRSIDVHTKANFN</sequence>
<dbReference type="AlphaFoldDB" id="A0AAV4NA58"/>
<organism evidence="1 2">
    <name type="scientific">Caerostris extrusa</name>
    <name type="common">Bark spider</name>
    <name type="synonym">Caerostris bankana</name>
    <dbReference type="NCBI Taxonomy" id="172846"/>
    <lineage>
        <taxon>Eukaryota</taxon>
        <taxon>Metazoa</taxon>
        <taxon>Ecdysozoa</taxon>
        <taxon>Arthropoda</taxon>
        <taxon>Chelicerata</taxon>
        <taxon>Arachnida</taxon>
        <taxon>Araneae</taxon>
        <taxon>Araneomorphae</taxon>
        <taxon>Entelegynae</taxon>
        <taxon>Araneoidea</taxon>
        <taxon>Araneidae</taxon>
        <taxon>Caerostris</taxon>
    </lineage>
</organism>
<gene>
    <name evidence="1" type="ORF">CEXT_198111</name>
</gene>
<protein>
    <submittedName>
        <fullName evidence="1">Uncharacterized protein</fullName>
    </submittedName>
</protein>
<dbReference type="Proteomes" id="UP001054945">
    <property type="component" value="Unassembled WGS sequence"/>
</dbReference>
<evidence type="ECO:0000313" key="1">
    <source>
        <dbReference type="EMBL" id="GIX80778.1"/>
    </source>
</evidence>
<proteinExistence type="predicted"/>
<dbReference type="EMBL" id="BPLR01003061">
    <property type="protein sequence ID" value="GIX80778.1"/>
    <property type="molecule type" value="Genomic_DNA"/>
</dbReference>
<reference evidence="1 2" key="1">
    <citation type="submission" date="2021-06" db="EMBL/GenBank/DDBJ databases">
        <title>Caerostris extrusa draft genome.</title>
        <authorList>
            <person name="Kono N."/>
            <person name="Arakawa K."/>
        </authorList>
    </citation>
    <scope>NUCLEOTIDE SEQUENCE [LARGE SCALE GENOMIC DNA]</scope>
</reference>
<keyword evidence="2" id="KW-1185">Reference proteome</keyword>
<accession>A0AAV4NA58</accession>
<name>A0AAV4NA58_CAEEX</name>
<comment type="caution">
    <text evidence="1">The sequence shown here is derived from an EMBL/GenBank/DDBJ whole genome shotgun (WGS) entry which is preliminary data.</text>
</comment>
<evidence type="ECO:0000313" key="2">
    <source>
        <dbReference type="Proteomes" id="UP001054945"/>
    </source>
</evidence>